<protein>
    <submittedName>
        <fullName evidence="1">Uncharacterized protein</fullName>
    </submittedName>
</protein>
<dbReference type="EMBL" id="JASCZI010060946">
    <property type="protein sequence ID" value="MED6136928.1"/>
    <property type="molecule type" value="Genomic_DNA"/>
</dbReference>
<name>A0ABU6SMA9_9FABA</name>
<evidence type="ECO:0000313" key="2">
    <source>
        <dbReference type="Proteomes" id="UP001341840"/>
    </source>
</evidence>
<accession>A0ABU6SMA9</accession>
<gene>
    <name evidence="1" type="ORF">PIB30_060269</name>
</gene>
<proteinExistence type="predicted"/>
<sequence length="138" mass="14992">MRVKFPLTPVGVLPTGSDNRHWSASHFPSANPTFFLMVGYDDLQSCSRSVAISLFLDFFATEEWRGGSGASGKRAYSASGYPFRGLDSASWNRVIWLGGFRGLGKSLSGSGSTITSLRGWGSASPLPRFNKKSYTRAQ</sequence>
<evidence type="ECO:0000313" key="1">
    <source>
        <dbReference type="EMBL" id="MED6136928.1"/>
    </source>
</evidence>
<organism evidence="1 2">
    <name type="scientific">Stylosanthes scabra</name>
    <dbReference type="NCBI Taxonomy" id="79078"/>
    <lineage>
        <taxon>Eukaryota</taxon>
        <taxon>Viridiplantae</taxon>
        <taxon>Streptophyta</taxon>
        <taxon>Embryophyta</taxon>
        <taxon>Tracheophyta</taxon>
        <taxon>Spermatophyta</taxon>
        <taxon>Magnoliopsida</taxon>
        <taxon>eudicotyledons</taxon>
        <taxon>Gunneridae</taxon>
        <taxon>Pentapetalae</taxon>
        <taxon>rosids</taxon>
        <taxon>fabids</taxon>
        <taxon>Fabales</taxon>
        <taxon>Fabaceae</taxon>
        <taxon>Papilionoideae</taxon>
        <taxon>50 kb inversion clade</taxon>
        <taxon>dalbergioids sensu lato</taxon>
        <taxon>Dalbergieae</taxon>
        <taxon>Pterocarpus clade</taxon>
        <taxon>Stylosanthes</taxon>
    </lineage>
</organism>
<reference evidence="1 2" key="1">
    <citation type="journal article" date="2023" name="Plants (Basel)">
        <title>Bridging the Gap: Combining Genomics and Transcriptomics Approaches to Understand Stylosanthes scabra, an Orphan Legume from the Brazilian Caatinga.</title>
        <authorList>
            <person name="Ferreira-Neto J.R.C."/>
            <person name="da Silva M.D."/>
            <person name="Binneck E."/>
            <person name="de Melo N.F."/>
            <person name="da Silva R.H."/>
            <person name="de Melo A.L.T.M."/>
            <person name="Pandolfi V."/>
            <person name="Bustamante F.O."/>
            <person name="Brasileiro-Vidal A.C."/>
            <person name="Benko-Iseppon A.M."/>
        </authorList>
    </citation>
    <scope>NUCLEOTIDE SEQUENCE [LARGE SCALE GENOMIC DNA]</scope>
    <source>
        <tissue evidence="1">Leaves</tissue>
    </source>
</reference>
<comment type="caution">
    <text evidence="1">The sequence shown here is derived from an EMBL/GenBank/DDBJ whole genome shotgun (WGS) entry which is preliminary data.</text>
</comment>
<keyword evidence="2" id="KW-1185">Reference proteome</keyword>
<dbReference type="Proteomes" id="UP001341840">
    <property type="component" value="Unassembled WGS sequence"/>
</dbReference>